<proteinExistence type="predicted"/>
<keyword evidence="1" id="KW-0472">Membrane</keyword>
<accession>A0A8G2C920</accession>
<comment type="caution">
    <text evidence="2">The sequence shown here is derived from an EMBL/GenBank/DDBJ whole genome shotgun (WGS) entry which is preliminary data.</text>
</comment>
<organism evidence="2 3">
    <name type="scientific">Halodesulfovibrio aestuarii</name>
    <dbReference type="NCBI Taxonomy" id="126333"/>
    <lineage>
        <taxon>Bacteria</taxon>
        <taxon>Pseudomonadati</taxon>
        <taxon>Thermodesulfobacteriota</taxon>
        <taxon>Desulfovibrionia</taxon>
        <taxon>Desulfovibrionales</taxon>
        <taxon>Desulfovibrionaceae</taxon>
        <taxon>Halodesulfovibrio</taxon>
    </lineage>
</organism>
<gene>
    <name evidence="2" type="ORF">SAMN05660830_01390</name>
</gene>
<sequence>MAFVVVIFTFAMRFMVSLGAMKHLMRCKVLWMLMVEECFVFCMPNGIIITMNYAGWTDRSAGLTGYHFFPCSPRLLLKSTP</sequence>
<reference evidence="2 3" key="1">
    <citation type="submission" date="2016-11" db="EMBL/GenBank/DDBJ databases">
        <authorList>
            <person name="Varghese N."/>
            <person name="Submissions S."/>
        </authorList>
    </citation>
    <scope>NUCLEOTIDE SEQUENCE [LARGE SCALE GENOMIC DNA]</scope>
    <source>
        <strain evidence="2 3">DSM 17919</strain>
    </source>
</reference>
<keyword evidence="1" id="KW-1133">Transmembrane helix</keyword>
<dbReference type="AlphaFoldDB" id="A0A8G2C920"/>
<protein>
    <submittedName>
        <fullName evidence="2">Uncharacterized protein</fullName>
    </submittedName>
</protein>
<evidence type="ECO:0000256" key="1">
    <source>
        <dbReference type="SAM" id="Phobius"/>
    </source>
</evidence>
<evidence type="ECO:0000313" key="3">
    <source>
        <dbReference type="Proteomes" id="UP000184001"/>
    </source>
</evidence>
<dbReference type="EMBL" id="FQZR01000003">
    <property type="protein sequence ID" value="SHJ02364.1"/>
    <property type="molecule type" value="Genomic_DNA"/>
</dbReference>
<feature type="transmembrane region" description="Helical" evidence="1">
    <location>
        <begin position="29"/>
        <end position="49"/>
    </location>
</feature>
<keyword evidence="1" id="KW-0812">Transmembrane</keyword>
<evidence type="ECO:0000313" key="2">
    <source>
        <dbReference type="EMBL" id="SHJ02364.1"/>
    </source>
</evidence>
<name>A0A8G2C920_9BACT</name>
<dbReference type="Proteomes" id="UP000184001">
    <property type="component" value="Unassembled WGS sequence"/>
</dbReference>